<keyword evidence="4" id="KW-1185">Reference proteome</keyword>
<dbReference type="InterPro" id="IPR001619">
    <property type="entry name" value="Sec1-like"/>
</dbReference>
<dbReference type="Gene3D" id="3.90.830.10">
    <property type="entry name" value="Syntaxin Binding Protein 1, Chain A, domain 2"/>
    <property type="match status" value="1"/>
</dbReference>
<feature type="compositionally biased region" description="Polar residues" evidence="2">
    <location>
        <begin position="576"/>
        <end position="617"/>
    </location>
</feature>
<evidence type="ECO:0000256" key="1">
    <source>
        <dbReference type="ARBA" id="ARBA00009884"/>
    </source>
</evidence>
<dbReference type="EMBL" id="JANBOH010000038">
    <property type="protein sequence ID" value="KAJ1647139.1"/>
    <property type="molecule type" value="Genomic_DNA"/>
</dbReference>
<proteinExistence type="inferred from homology"/>
<dbReference type="PANTHER" id="PTHR11679">
    <property type="entry name" value="VESICLE PROTEIN SORTING-ASSOCIATED"/>
    <property type="match status" value="1"/>
</dbReference>
<comment type="similarity">
    <text evidence="1">Belongs to the STXBP/unc-18/SEC1 family.</text>
</comment>
<dbReference type="Gene3D" id="3.40.50.2060">
    <property type="match status" value="1"/>
</dbReference>
<evidence type="ECO:0000313" key="3">
    <source>
        <dbReference type="EMBL" id="KAJ1647139.1"/>
    </source>
</evidence>
<feature type="region of interest" description="Disordered" evidence="2">
    <location>
        <begin position="780"/>
        <end position="1086"/>
    </location>
</feature>
<dbReference type="GO" id="GO:0016192">
    <property type="term" value="P:vesicle-mediated transport"/>
    <property type="evidence" value="ECO:0007669"/>
    <property type="project" value="InterPro"/>
</dbReference>
<dbReference type="InterPro" id="IPR027482">
    <property type="entry name" value="Sec1-like_dom2"/>
</dbReference>
<feature type="compositionally biased region" description="Polar residues" evidence="2">
    <location>
        <begin position="867"/>
        <end position="877"/>
    </location>
</feature>
<evidence type="ECO:0000256" key="2">
    <source>
        <dbReference type="SAM" id="MobiDB-lite"/>
    </source>
</evidence>
<feature type="non-terminal residue" evidence="3">
    <location>
        <position position="1"/>
    </location>
</feature>
<dbReference type="Pfam" id="PF00995">
    <property type="entry name" value="Sec1"/>
    <property type="match status" value="1"/>
</dbReference>
<protein>
    <submittedName>
        <fullName evidence="3">Syntaxin binding protein 1</fullName>
    </submittedName>
</protein>
<comment type="caution">
    <text evidence="3">The sequence shown here is derived from an EMBL/GenBank/DDBJ whole genome shotgun (WGS) entry which is preliminary data.</text>
</comment>
<gene>
    <name evidence="3" type="primary">sec1_1</name>
    <name evidence="3" type="ORF">LPJ64_001470</name>
</gene>
<name>A0A9W7XQ02_9FUNG</name>
<feature type="compositionally biased region" description="Polar residues" evidence="2">
    <location>
        <begin position="903"/>
        <end position="921"/>
    </location>
</feature>
<sequence>FVNALVTVRPNNRFKIVVVDKRSLVVLNDMLKLSEILEHDVFRIDKIENKRKEEPTMDALYFLTPSKQSISSLIEDFAMPSSSHGAPGNDHRGHGNSSSSSSSSVRKQPQYRAAYIYFTSELSDPMLRMIKGSGIAPYIKALNELCIEYEVHDQHVFLTELANRPLYRLYSPIMTKIFNDELELISKKLANVCCALKETPVVRYLLLDQDIHGDTKARPLAFLFHTEMERVRESLPKDQSDNGRPQTELIIVDRSADPFAPILHEFTYEAMVNDLLDIEDGNKYVYTTTLADGTEEQKTVVLDDSDPIWQEFRFQHISEAQEGIGQKFQQLVGANKAIVDMQSGRNLDLSELRDVVSSMPQFKGQVSAISAHIEIMERCMEEFRKRGLEELGLLEQNLVMGTKASGEKYTAGDIDIAYVLNNPDIEPGDKLRALLLFFIANPSLTEPERQKLAQMAKFSRESREAIRNMGMVIRWSHALDLLRQIKQKPGQAAKASKWSLSGIRGAKAQEDDEETPYDLSRYAPGFKNILECSVEGNLNEDLFPYVVPPERPRDSNPFAAAGSARSTPGIGHGNDRSGSPASSMWSNLVSSVGLQAQQETRPVSNANSGAGNRQIKSLRTARPTWQKRDSTPAASSAGYGGSASAAISPTSPPSAAGSGLSPAGYQDAGRQRSRQQAQRGRIILFVIGGVTFSEIRAAQEIARKYDREVLVGSTHVLAPDEYLRDISSLTFKLVADDNVPVYTGPSFLVMGYGCPSHIDPLINFDKDVFKKEVKGKTKKKLLERASGSKQPLREPAHGEPQYRSIRDPEASRGHGHGHRRGDSSDHSRSGSRNAHRPQGMYNHESPRSHSSAPPPQQRGNARLDGYANSSPNSSMNDYQRHQEGRGNMPSSSGMRGGSEAPPRSTSGSRDQLNSDSGSRTNRYQQRPSRQDQDDSSYTESLPPYKRTEPQNFRAGYEEYRQQQQQQQQSFASRSKSLHSASSTSSHGYRSSPQPQSHQEQPQMRAHIPPQPQPQLSKEDLFRAKLEKSNSEWNSHKSDLNFVNTSNIPDMHKVTLAQGGSNSGRRARSGSAASADKKSSGFFKRYL</sequence>
<dbReference type="InterPro" id="IPR043127">
    <property type="entry name" value="Sec-1-like_dom3a"/>
</dbReference>
<dbReference type="AlphaFoldDB" id="A0A9W7XQ02"/>
<organism evidence="3 4">
    <name type="scientific">Coemansia asiatica</name>
    <dbReference type="NCBI Taxonomy" id="1052880"/>
    <lineage>
        <taxon>Eukaryota</taxon>
        <taxon>Fungi</taxon>
        <taxon>Fungi incertae sedis</taxon>
        <taxon>Zoopagomycota</taxon>
        <taxon>Kickxellomycotina</taxon>
        <taxon>Kickxellomycetes</taxon>
        <taxon>Kickxellales</taxon>
        <taxon>Kickxellaceae</taxon>
        <taxon>Coemansia</taxon>
    </lineage>
</organism>
<dbReference type="Proteomes" id="UP001145021">
    <property type="component" value="Unassembled WGS sequence"/>
</dbReference>
<feature type="compositionally biased region" description="Low complexity" evidence="2">
    <location>
        <begin position="1056"/>
        <end position="1073"/>
    </location>
</feature>
<reference evidence="3" key="1">
    <citation type="submission" date="2022-07" db="EMBL/GenBank/DDBJ databases">
        <title>Phylogenomic reconstructions and comparative analyses of Kickxellomycotina fungi.</title>
        <authorList>
            <person name="Reynolds N.K."/>
            <person name="Stajich J.E."/>
            <person name="Barry K."/>
            <person name="Grigoriev I.V."/>
            <person name="Crous P."/>
            <person name="Smith M.E."/>
        </authorList>
    </citation>
    <scope>NUCLEOTIDE SEQUENCE</scope>
    <source>
        <strain evidence="3">NBRC 105413</strain>
    </source>
</reference>
<evidence type="ECO:0000313" key="4">
    <source>
        <dbReference type="Proteomes" id="UP001145021"/>
    </source>
</evidence>
<dbReference type="SUPFAM" id="SSF56815">
    <property type="entry name" value="Sec1/munc18-like (SM) proteins"/>
    <property type="match status" value="1"/>
</dbReference>
<feature type="compositionally biased region" description="Low complexity" evidence="2">
    <location>
        <begin position="961"/>
        <end position="1002"/>
    </location>
</feature>
<feature type="compositionally biased region" description="Basic and acidic residues" evidence="2">
    <location>
        <begin position="1016"/>
        <end position="1038"/>
    </location>
</feature>
<dbReference type="Gene3D" id="1.25.40.60">
    <property type="match status" value="1"/>
</dbReference>
<dbReference type="Gene3D" id="3.40.50.1910">
    <property type="match status" value="2"/>
</dbReference>
<feature type="region of interest" description="Disordered" evidence="2">
    <location>
        <begin position="548"/>
        <end position="673"/>
    </location>
</feature>
<feature type="region of interest" description="Disordered" evidence="2">
    <location>
        <begin position="82"/>
        <end position="106"/>
    </location>
</feature>
<feature type="compositionally biased region" description="Low complexity" evidence="2">
    <location>
        <begin position="633"/>
        <end position="673"/>
    </location>
</feature>
<dbReference type="InterPro" id="IPR036045">
    <property type="entry name" value="Sec1-like_sf"/>
</dbReference>
<dbReference type="InterPro" id="IPR043154">
    <property type="entry name" value="Sec-1-like_dom1"/>
</dbReference>
<accession>A0A9W7XQ02</accession>